<dbReference type="GeneID" id="25274645"/>
<evidence type="ECO:0000313" key="2">
    <source>
        <dbReference type="EMBL" id="CDI82287.1"/>
    </source>
</evidence>
<dbReference type="EMBL" id="HG672231">
    <property type="protein sequence ID" value="CDI82287.1"/>
    <property type="molecule type" value="Genomic_DNA"/>
</dbReference>
<gene>
    <name evidence="2" type="ORF">EAH_00065750</name>
</gene>
<sequence>MSASERQKILYSIGGKGTYLEVPQLLRELREEADHPVEERLRIQGLHRQRRRGIPINVDDLKKRPFVRRTFTGPVTTVDYEPELTDAEIHQRQSGVNGWLQMQSRARALQRQHMRNRRGPATTDPIHDDDFQVDEEDILGLSFSAKLSDEEGGEYGEEYRRYYEGDGGKSGESDEEEKDQ</sequence>
<feature type="region of interest" description="Disordered" evidence="1">
    <location>
        <begin position="112"/>
        <end position="180"/>
    </location>
</feature>
<feature type="compositionally biased region" description="Basic and acidic residues" evidence="1">
    <location>
        <begin position="157"/>
        <end position="172"/>
    </location>
</feature>
<dbReference type="RefSeq" id="XP_013248256.1">
    <property type="nucleotide sequence ID" value="XM_013392802.1"/>
</dbReference>
<dbReference type="Proteomes" id="UP000018050">
    <property type="component" value="Unassembled WGS sequence"/>
</dbReference>
<evidence type="ECO:0000256" key="1">
    <source>
        <dbReference type="SAM" id="MobiDB-lite"/>
    </source>
</evidence>
<reference evidence="2" key="2">
    <citation type="submission" date="2013-10" db="EMBL/GenBank/DDBJ databases">
        <authorList>
            <person name="Aslett M."/>
        </authorList>
    </citation>
    <scope>NUCLEOTIDE SEQUENCE [LARGE SCALE GENOMIC DNA]</scope>
    <source>
        <strain evidence="2">Houghton</strain>
    </source>
</reference>
<proteinExistence type="predicted"/>
<protein>
    <submittedName>
        <fullName evidence="2">Uncharacterized protein</fullName>
    </submittedName>
</protein>
<dbReference type="AlphaFoldDB" id="U6GRU2"/>
<keyword evidence="3" id="KW-1185">Reference proteome</keyword>
<organism evidence="2 3">
    <name type="scientific">Eimeria acervulina</name>
    <name type="common">Coccidian parasite</name>
    <dbReference type="NCBI Taxonomy" id="5801"/>
    <lineage>
        <taxon>Eukaryota</taxon>
        <taxon>Sar</taxon>
        <taxon>Alveolata</taxon>
        <taxon>Apicomplexa</taxon>
        <taxon>Conoidasida</taxon>
        <taxon>Coccidia</taxon>
        <taxon>Eucoccidiorida</taxon>
        <taxon>Eimeriorina</taxon>
        <taxon>Eimeriidae</taxon>
        <taxon>Eimeria</taxon>
    </lineage>
</organism>
<name>U6GRU2_EIMAC</name>
<accession>U6GRU2</accession>
<dbReference type="OrthoDB" id="346525at2759"/>
<dbReference type="VEuPathDB" id="ToxoDB:EAH_00065750"/>
<reference evidence="2" key="1">
    <citation type="submission" date="2013-10" db="EMBL/GenBank/DDBJ databases">
        <title>Genomic analysis of the causative agents of coccidiosis in chickens.</title>
        <authorList>
            <person name="Reid A.J."/>
            <person name="Blake D."/>
            <person name="Billington K."/>
            <person name="Browne H."/>
            <person name="Dunn M."/>
            <person name="Hung S."/>
            <person name="Kawahara F."/>
            <person name="Miranda-Saavedra D."/>
            <person name="Mourier T."/>
            <person name="Nagra H."/>
            <person name="Otto T.D."/>
            <person name="Rawlings N."/>
            <person name="Sanchez A."/>
            <person name="Sanders M."/>
            <person name="Subramaniam C."/>
            <person name="Tay Y."/>
            <person name="Dear P."/>
            <person name="Doerig C."/>
            <person name="Gruber A."/>
            <person name="Parkinson J."/>
            <person name="Shirley M."/>
            <person name="Wan K.L."/>
            <person name="Berriman M."/>
            <person name="Tomley F."/>
            <person name="Pain A."/>
        </authorList>
    </citation>
    <scope>NUCLEOTIDE SEQUENCE [LARGE SCALE GENOMIC DNA]</scope>
    <source>
        <strain evidence="2">Houghton</strain>
    </source>
</reference>
<evidence type="ECO:0000313" key="3">
    <source>
        <dbReference type="Proteomes" id="UP000018050"/>
    </source>
</evidence>